<dbReference type="PROSITE" id="PS00108">
    <property type="entry name" value="PROTEIN_KINASE_ST"/>
    <property type="match status" value="1"/>
</dbReference>
<dbReference type="PROSITE" id="PS50011">
    <property type="entry name" value="PROTEIN_KINASE_DOM"/>
    <property type="match status" value="1"/>
</dbReference>
<keyword evidence="3" id="KW-0808">Transferase</keyword>
<dbReference type="AlphaFoldDB" id="A0A093QS20"/>
<dbReference type="InterPro" id="IPR011009">
    <property type="entry name" value="Kinase-like_dom_sf"/>
</dbReference>
<keyword evidence="5 8" id="KW-0418">Kinase</keyword>
<sequence length="317" mass="36329">QGFENTSRRHAIKNRTDVEKQYEIGRTIGDGNFAVVKKKHCDSDLCHENFPMKIVDKSKLKGKEDMMESEILIIRSLSHPNIVSLIEVYETEAEIYLILEYVPGGDLFDAIIESVKFTEHDAAVMITDLCEALVYIHSKNIVHRDLKPENLLVQHNADKSTTLKLADFGLAKQVTKPIFTVCGTPTYVAPEILAEKGYGLEVDMWAAGVILYILLCGFPPFRSQDRDQEELFQIIQLGHYEFLSPYWDNISAAAKDLITRLLIVDPQKRYTARQVLQHPWIRTAGKTNSRNLQREVTINIERHFRAQRRKEVADDDT</sequence>
<dbReference type="Gene3D" id="1.10.510.10">
    <property type="entry name" value="Transferase(Phosphotransferase) domain 1"/>
    <property type="match status" value="1"/>
</dbReference>
<evidence type="ECO:0000256" key="3">
    <source>
        <dbReference type="ARBA" id="ARBA00022679"/>
    </source>
</evidence>
<dbReference type="GO" id="GO:0004674">
    <property type="term" value="F:protein serine/threonine kinase activity"/>
    <property type="evidence" value="ECO:0007669"/>
    <property type="project" value="UniProtKB-KW"/>
</dbReference>
<dbReference type="InterPro" id="IPR000719">
    <property type="entry name" value="Prot_kinase_dom"/>
</dbReference>
<evidence type="ECO:0000313" key="8">
    <source>
        <dbReference type="EMBL" id="KFW91663.1"/>
    </source>
</evidence>
<dbReference type="FunFam" id="1.10.510.10:FF:000066">
    <property type="entry name" value="Serine/threonine-protein kinase DCLK1 isoform 2"/>
    <property type="match status" value="1"/>
</dbReference>
<evidence type="ECO:0000256" key="5">
    <source>
        <dbReference type="ARBA" id="ARBA00022777"/>
    </source>
</evidence>
<dbReference type="Proteomes" id="UP000053238">
    <property type="component" value="Unassembled WGS sequence"/>
</dbReference>
<accession>A0A093QS20</accession>
<evidence type="ECO:0000256" key="6">
    <source>
        <dbReference type="ARBA" id="ARBA00022840"/>
    </source>
</evidence>
<proteinExistence type="predicted"/>
<dbReference type="EC" id="2.7.11.1" evidence="1"/>
<reference evidence="8 9" key="1">
    <citation type="submission" date="2014-04" db="EMBL/GenBank/DDBJ databases">
        <title>Genome evolution of avian class.</title>
        <authorList>
            <person name="Zhang G."/>
            <person name="Li C."/>
        </authorList>
    </citation>
    <scope>NUCLEOTIDE SEQUENCE [LARGE SCALE GENOMIC DNA]</scope>
    <source>
        <strain evidence="8">BGI_N336</strain>
    </source>
</reference>
<organism evidence="8 9">
    <name type="scientific">Phalacrocorax carbo</name>
    <name type="common">Great cormorant</name>
    <name type="synonym">Pelecanus carbo</name>
    <dbReference type="NCBI Taxonomy" id="9209"/>
    <lineage>
        <taxon>Eukaryota</taxon>
        <taxon>Metazoa</taxon>
        <taxon>Chordata</taxon>
        <taxon>Craniata</taxon>
        <taxon>Vertebrata</taxon>
        <taxon>Euteleostomi</taxon>
        <taxon>Archelosauria</taxon>
        <taxon>Archosauria</taxon>
        <taxon>Dinosauria</taxon>
        <taxon>Saurischia</taxon>
        <taxon>Theropoda</taxon>
        <taxon>Coelurosauria</taxon>
        <taxon>Aves</taxon>
        <taxon>Neognathae</taxon>
        <taxon>Neoaves</taxon>
        <taxon>Aequornithes</taxon>
        <taxon>Suliformes</taxon>
        <taxon>Phalacrocoracidae</taxon>
        <taxon>Phalacrocorax</taxon>
    </lineage>
</organism>
<dbReference type="Pfam" id="PF00069">
    <property type="entry name" value="Pkinase"/>
    <property type="match status" value="1"/>
</dbReference>
<dbReference type="FunFam" id="3.30.200.20:FF:000042">
    <property type="entry name" value="Aurora kinase A"/>
    <property type="match status" value="1"/>
</dbReference>
<keyword evidence="2" id="KW-0723">Serine/threonine-protein kinase</keyword>
<dbReference type="SMART" id="SM00220">
    <property type="entry name" value="S_TKc"/>
    <property type="match status" value="1"/>
</dbReference>
<evidence type="ECO:0000313" key="9">
    <source>
        <dbReference type="Proteomes" id="UP000053238"/>
    </source>
</evidence>
<evidence type="ECO:0000256" key="2">
    <source>
        <dbReference type="ARBA" id="ARBA00022527"/>
    </source>
</evidence>
<gene>
    <name evidence="8" type="ORF">N336_01685</name>
</gene>
<dbReference type="GO" id="GO:0005524">
    <property type="term" value="F:ATP binding"/>
    <property type="evidence" value="ECO:0007669"/>
    <property type="project" value="UniProtKB-KW"/>
</dbReference>
<dbReference type="SUPFAM" id="SSF56112">
    <property type="entry name" value="Protein kinase-like (PK-like)"/>
    <property type="match status" value="1"/>
</dbReference>
<feature type="non-terminal residue" evidence="8">
    <location>
        <position position="317"/>
    </location>
</feature>
<feature type="domain" description="Protein kinase" evidence="7">
    <location>
        <begin position="22"/>
        <end position="281"/>
    </location>
</feature>
<dbReference type="PANTHER" id="PTHR24347">
    <property type="entry name" value="SERINE/THREONINE-PROTEIN KINASE"/>
    <property type="match status" value="1"/>
</dbReference>
<name>A0A093QS20_PHACA</name>
<evidence type="ECO:0000259" key="7">
    <source>
        <dbReference type="PROSITE" id="PS50011"/>
    </source>
</evidence>
<keyword evidence="9" id="KW-1185">Reference proteome</keyword>
<dbReference type="InterPro" id="IPR008271">
    <property type="entry name" value="Ser/Thr_kinase_AS"/>
</dbReference>
<feature type="non-terminal residue" evidence="8">
    <location>
        <position position="1"/>
    </location>
</feature>
<keyword evidence="4" id="KW-0547">Nucleotide-binding</keyword>
<dbReference type="EMBL" id="KL431142">
    <property type="protein sequence ID" value="KFW91663.1"/>
    <property type="molecule type" value="Genomic_DNA"/>
</dbReference>
<dbReference type="Gene3D" id="3.30.200.20">
    <property type="entry name" value="Phosphorylase Kinase, domain 1"/>
    <property type="match status" value="1"/>
</dbReference>
<evidence type="ECO:0000256" key="4">
    <source>
        <dbReference type="ARBA" id="ARBA00022741"/>
    </source>
</evidence>
<protein>
    <recommendedName>
        <fullName evidence="1">non-specific serine/threonine protein kinase</fullName>
        <ecNumber evidence="1">2.7.11.1</ecNumber>
    </recommendedName>
</protein>
<evidence type="ECO:0000256" key="1">
    <source>
        <dbReference type="ARBA" id="ARBA00012513"/>
    </source>
</evidence>
<keyword evidence="6" id="KW-0067">ATP-binding</keyword>